<name>A0A8T4H8S3_9SPHI</name>
<protein>
    <recommendedName>
        <fullName evidence="3">DUF748 domain-containing protein</fullName>
    </recommendedName>
</protein>
<reference evidence="1" key="1">
    <citation type="submission" date="2021-03" db="EMBL/GenBank/DDBJ databases">
        <authorList>
            <person name="Lu T."/>
            <person name="Wang Q."/>
            <person name="Han X."/>
        </authorList>
    </citation>
    <scope>NUCLEOTIDE SEQUENCE</scope>
    <source>
        <strain evidence="1">WQ 2009</strain>
    </source>
</reference>
<accession>A0A8T4H8S3</accession>
<proteinExistence type="predicted"/>
<dbReference type="RefSeq" id="WP_353547002.1">
    <property type="nucleotide sequence ID" value="NZ_JAGKSB010000007.1"/>
</dbReference>
<gene>
    <name evidence="1" type="ORF">J5U18_08025</name>
</gene>
<evidence type="ECO:0008006" key="3">
    <source>
        <dbReference type="Google" id="ProtNLM"/>
    </source>
</evidence>
<organism evidence="1 2">
    <name type="scientific">Rhinopithecimicrobium faecis</name>
    <dbReference type="NCBI Taxonomy" id="2820698"/>
    <lineage>
        <taxon>Bacteria</taxon>
        <taxon>Pseudomonadati</taxon>
        <taxon>Bacteroidota</taxon>
        <taxon>Sphingobacteriia</taxon>
        <taxon>Sphingobacteriales</taxon>
        <taxon>Sphingobacteriaceae</taxon>
        <taxon>Rhinopithecimicrobium</taxon>
    </lineage>
</organism>
<comment type="caution">
    <text evidence="1">The sequence shown here is derived from an EMBL/GenBank/DDBJ whole genome shotgun (WGS) entry which is preliminary data.</text>
</comment>
<dbReference type="Proteomes" id="UP000679691">
    <property type="component" value="Unassembled WGS sequence"/>
</dbReference>
<evidence type="ECO:0000313" key="1">
    <source>
        <dbReference type="EMBL" id="MBP3943510.1"/>
    </source>
</evidence>
<evidence type="ECO:0000313" key="2">
    <source>
        <dbReference type="Proteomes" id="UP000679691"/>
    </source>
</evidence>
<dbReference type="AlphaFoldDB" id="A0A8T4H8S3"/>
<keyword evidence="2" id="KW-1185">Reference proteome</keyword>
<dbReference type="EMBL" id="JAGKSB010000007">
    <property type="protein sequence ID" value="MBP3943510.1"/>
    <property type="molecule type" value="Genomic_DNA"/>
</dbReference>
<sequence>MKPVWKWILSIIAFLLLAAAGATWYLTAHWKPILETKIKELVMQSSDSLYTLSYDDLDLNITLGHITIKNLKITPDTAVYRQLEQAKKAADNRYAIGVKLFKVNGVKIRDIIFNKELSVKSIKLDQPDFNIVNTYHAYNDTISNEPKKSFYEKMKDNLQAIAVEDIYLDSINMKYTQVQQGVKQDYTLRKVNLHVQDILVDSLSSADSSRFYHTKMIAISIPGFEYITPDKFYKASFQELKINTKTRDILLTKVIYRPTMSKPAFYRLKKQATSYIELAFDTLRMDNFDFRSLLNNKAIASRKTLLKGGKVSIYSDKHYPKFPIVKVGVSPHQQLLKVKTLLRLDTILVKNLDLAYTEMSGKFHREGTISFNDMEGVLTNVTNDSAALAKDKWMRSKLAAKVMNQGLLQANFGFDMTSKNGYHTYSGSISPMPATAFNTIIRPLLNVELSSGQIQKVRFDMQGTDYRNWGDFVFDYSGLKINLLKKPGDDDSKKSMKIVSYLVNQFFVNESNPDDKGIHHVAKVNYQRVPEHTFLKTVWQSLLAGIKQCVGLSKEREDKLMGAADTAKSTISSTKEKTKTAAEKTEKFIKGIFKKDKKVDKEDSK</sequence>